<organism evidence="8 9">
    <name type="scientific">Roseibium marinum</name>
    <dbReference type="NCBI Taxonomy" id="281252"/>
    <lineage>
        <taxon>Bacteria</taxon>
        <taxon>Pseudomonadati</taxon>
        <taxon>Pseudomonadota</taxon>
        <taxon>Alphaproteobacteria</taxon>
        <taxon>Hyphomicrobiales</taxon>
        <taxon>Stappiaceae</taxon>
        <taxon>Roseibium</taxon>
    </lineage>
</organism>
<dbReference type="OrthoDB" id="9806522at2"/>
<dbReference type="Gene3D" id="3.30.70.1350">
    <property type="entry name" value="Cation efflux protein, cytoplasmic domain"/>
    <property type="match status" value="1"/>
</dbReference>
<dbReference type="SUPFAM" id="SSF161111">
    <property type="entry name" value="Cation efflux protein transmembrane domain-like"/>
    <property type="match status" value="1"/>
</dbReference>
<evidence type="ECO:0000313" key="8">
    <source>
        <dbReference type="EMBL" id="POF34131.1"/>
    </source>
</evidence>
<dbReference type="InterPro" id="IPR058533">
    <property type="entry name" value="Cation_efflux_TM"/>
</dbReference>
<feature type="transmembrane region" description="Helical" evidence="6">
    <location>
        <begin position="192"/>
        <end position="211"/>
    </location>
</feature>
<feature type="transmembrane region" description="Helical" evidence="6">
    <location>
        <begin position="158"/>
        <end position="180"/>
    </location>
</feature>
<feature type="transmembrane region" description="Helical" evidence="6">
    <location>
        <begin position="116"/>
        <end position="137"/>
    </location>
</feature>
<dbReference type="InterPro" id="IPR027469">
    <property type="entry name" value="Cation_efflux_TMD_sf"/>
</dbReference>
<dbReference type="Proteomes" id="UP000236959">
    <property type="component" value="Unassembled WGS sequence"/>
</dbReference>
<evidence type="ECO:0000256" key="6">
    <source>
        <dbReference type="SAM" id="Phobius"/>
    </source>
</evidence>
<dbReference type="InterPro" id="IPR040177">
    <property type="entry name" value="SLC30A9"/>
</dbReference>
<keyword evidence="9" id="KW-1185">Reference proteome</keyword>
<evidence type="ECO:0000259" key="7">
    <source>
        <dbReference type="Pfam" id="PF01545"/>
    </source>
</evidence>
<dbReference type="PANTHER" id="PTHR13414:SF9">
    <property type="entry name" value="PROTON-COUPLED ZINC ANTIPORTER SLC30A9, MITOCHONDRIAL"/>
    <property type="match status" value="1"/>
</dbReference>
<evidence type="ECO:0000256" key="5">
    <source>
        <dbReference type="ARBA" id="ARBA00023136"/>
    </source>
</evidence>
<dbReference type="InterPro" id="IPR036837">
    <property type="entry name" value="Cation_efflux_CTD_sf"/>
</dbReference>
<dbReference type="AlphaFoldDB" id="A0A2S3V2D5"/>
<feature type="domain" description="Cation efflux protein transmembrane" evidence="7">
    <location>
        <begin position="11"/>
        <end position="217"/>
    </location>
</feature>
<protein>
    <submittedName>
        <fullName evidence="8">Cation diffusion facilitator family transporter</fullName>
    </submittedName>
</protein>
<evidence type="ECO:0000313" key="9">
    <source>
        <dbReference type="Proteomes" id="UP000236959"/>
    </source>
</evidence>
<dbReference type="GO" id="GO:0016020">
    <property type="term" value="C:membrane"/>
    <property type="evidence" value="ECO:0007669"/>
    <property type="project" value="UniProtKB-SubCell"/>
</dbReference>
<proteinExistence type="predicted"/>
<feature type="transmembrane region" description="Helical" evidence="6">
    <location>
        <begin position="76"/>
        <end position="96"/>
    </location>
</feature>
<comment type="caution">
    <text evidence="8">The sequence shown here is derived from an EMBL/GenBank/DDBJ whole genome shotgun (WGS) entry which is preliminary data.</text>
</comment>
<keyword evidence="5 6" id="KW-0472">Membrane</keyword>
<comment type="subcellular location">
    <subcellularLocation>
        <location evidence="1">Membrane</location>
        <topology evidence="1">Multi-pass membrane protein</topology>
    </subcellularLocation>
</comment>
<feature type="transmembrane region" description="Helical" evidence="6">
    <location>
        <begin position="9"/>
        <end position="30"/>
    </location>
</feature>
<evidence type="ECO:0000256" key="2">
    <source>
        <dbReference type="ARBA" id="ARBA00022448"/>
    </source>
</evidence>
<evidence type="ECO:0000256" key="1">
    <source>
        <dbReference type="ARBA" id="ARBA00004141"/>
    </source>
</evidence>
<sequence>MSASHSKKVIYAALAGNSLIAVSKFIAASLTGSSAMLSEAIHSVVDSGNQVLLLHGIRRAKKKPDAHHPFGYGMELYFWTFVVAILIFAIGAGLSIYEGVKSLQHPEAITDPTVNYIVLALSMVFEGVAWTIAYKEFNRVRGKASIFHEIRRSKDPTVFTVLFEDTAAMIGLVIAFIGVIGSHVFQIHELDGAASIGIGIVLAAVAVLLAIESKGLLIGEGADPQVVASIRKIFEDDKRISNTNELLTMHLGPNEILLNASFDFVDGMPAEDVEAAISEFEREIKSRFPSIRRIFIEAQGWKAHAHDAESRDSEG</sequence>
<dbReference type="NCBIfam" id="TIGR01297">
    <property type="entry name" value="CDF"/>
    <property type="match status" value="1"/>
</dbReference>
<accession>A0A2S3V2D5</accession>
<dbReference type="InterPro" id="IPR002524">
    <property type="entry name" value="Cation_efflux"/>
</dbReference>
<dbReference type="EMBL" id="PPCN01000001">
    <property type="protein sequence ID" value="POF34131.1"/>
    <property type="molecule type" value="Genomic_DNA"/>
</dbReference>
<name>A0A2S3V2D5_9HYPH</name>
<dbReference type="Pfam" id="PF01545">
    <property type="entry name" value="Cation_efflux"/>
    <property type="match status" value="1"/>
</dbReference>
<dbReference type="GO" id="GO:0008324">
    <property type="term" value="F:monoatomic cation transmembrane transporter activity"/>
    <property type="evidence" value="ECO:0007669"/>
    <property type="project" value="InterPro"/>
</dbReference>
<evidence type="ECO:0000256" key="3">
    <source>
        <dbReference type="ARBA" id="ARBA00022692"/>
    </source>
</evidence>
<dbReference type="PANTHER" id="PTHR13414">
    <property type="entry name" value="HUEL-CATION TRANSPORTER"/>
    <property type="match status" value="1"/>
</dbReference>
<keyword evidence="3 6" id="KW-0812">Transmembrane</keyword>
<dbReference type="RefSeq" id="WP_103220757.1">
    <property type="nucleotide sequence ID" value="NZ_PPCN01000001.1"/>
</dbReference>
<dbReference type="GO" id="GO:0006829">
    <property type="term" value="P:zinc ion transport"/>
    <property type="evidence" value="ECO:0007669"/>
    <property type="project" value="InterPro"/>
</dbReference>
<dbReference type="Gene3D" id="1.20.1510.10">
    <property type="entry name" value="Cation efflux protein transmembrane domain"/>
    <property type="match status" value="1"/>
</dbReference>
<keyword evidence="2" id="KW-0813">Transport</keyword>
<evidence type="ECO:0000256" key="4">
    <source>
        <dbReference type="ARBA" id="ARBA00022989"/>
    </source>
</evidence>
<keyword evidence="4 6" id="KW-1133">Transmembrane helix</keyword>
<reference evidence="8 9" key="1">
    <citation type="submission" date="2018-01" db="EMBL/GenBank/DDBJ databases">
        <title>Genomic Encyclopedia of Archaeal and Bacterial Type Strains, Phase II (KMG-II): from individual species to whole genera.</title>
        <authorList>
            <person name="Goeker M."/>
        </authorList>
    </citation>
    <scope>NUCLEOTIDE SEQUENCE [LARGE SCALE GENOMIC DNA]</scope>
    <source>
        <strain evidence="8 9">DSM 17023</strain>
    </source>
</reference>
<gene>
    <name evidence="8" type="ORF">CLV41_101583</name>
</gene>
<dbReference type="SUPFAM" id="SSF160240">
    <property type="entry name" value="Cation efflux protein cytoplasmic domain-like"/>
    <property type="match status" value="1"/>
</dbReference>